<accession>A0A939T388</accession>
<dbReference type="NCBIfam" id="TIGR00711">
    <property type="entry name" value="efflux_EmrB"/>
    <property type="match status" value="1"/>
</dbReference>
<gene>
    <name evidence="11" type="ORF">J4573_04255</name>
</gene>
<keyword evidence="12" id="KW-1185">Reference proteome</keyword>
<feature type="transmembrane region" description="Helical" evidence="9">
    <location>
        <begin position="32"/>
        <end position="53"/>
    </location>
</feature>
<feature type="transmembrane region" description="Helical" evidence="9">
    <location>
        <begin position="126"/>
        <end position="147"/>
    </location>
</feature>
<evidence type="ECO:0000259" key="10">
    <source>
        <dbReference type="PROSITE" id="PS50850"/>
    </source>
</evidence>
<comment type="caution">
    <text evidence="11">The sequence shown here is derived from an EMBL/GenBank/DDBJ whole genome shotgun (WGS) entry which is preliminary data.</text>
</comment>
<keyword evidence="5 9" id="KW-0812">Transmembrane</keyword>
<evidence type="ECO:0000256" key="9">
    <source>
        <dbReference type="SAM" id="Phobius"/>
    </source>
</evidence>
<organism evidence="11 12">
    <name type="scientific">Actinomadura barringtoniae</name>
    <dbReference type="NCBI Taxonomy" id="1427535"/>
    <lineage>
        <taxon>Bacteria</taxon>
        <taxon>Bacillati</taxon>
        <taxon>Actinomycetota</taxon>
        <taxon>Actinomycetes</taxon>
        <taxon>Streptosporangiales</taxon>
        <taxon>Thermomonosporaceae</taxon>
        <taxon>Actinomadura</taxon>
    </lineage>
</organism>
<sequence length="516" mass="53521">MTERSPVTPSATAEDQKPVDSAPPPQGLDREIIILGLVIVSGTVMAILDTTIVNVALRTLGTDFTAPLSTIQWVVTGYMLAMGSVIPLTGWAIDRFGARRIWMTSIVLFVLGSALCGAAWNIESLIAFRALQGVGGGMLMPTGMSILTMAAGPQRMGRVMSIIGIPMLLGPVLGPVLGGWLVGVDWRWIFFVNLPVGAMALALAWWKIPGGRAEGASTALDLRGLVLLPPGFVLIIYGMSQASSHGGFGKPSTIAWIVGGIALIALFVVHSLQRREKALIDVRLFANRTFAAAAIAVFFVGIALLGSLLLLPLYFQVARGEDALAAGLLLAPQGLGAATAMPVAGFLTDKVGAGRVVPFGIIILVLGTVPFTMVGSDTSYWLLGGALYVRGLGLGCTMMPTMSAAMTTLTRSAVSRATSSLNIIMQLGGSFGAALLAVVLSREISSQLPAQAKGGGGGGGQVSEIPEAVRQKVAPMLADAFGNTFWVALGLTAVLIIPALFLPRKGTNSSPPPPVG</sequence>
<dbReference type="Gene3D" id="1.20.1250.20">
    <property type="entry name" value="MFS general substrate transporter like domains"/>
    <property type="match status" value="2"/>
</dbReference>
<feature type="transmembrane region" description="Helical" evidence="9">
    <location>
        <begin position="323"/>
        <end position="344"/>
    </location>
</feature>
<keyword evidence="4" id="KW-1003">Cell membrane</keyword>
<feature type="transmembrane region" description="Helical" evidence="9">
    <location>
        <begin position="387"/>
        <end position="409"/>
    </location>
</feature>
<feature type="transmembrane region" description="Helical" evidence="9">
    <location>
        <begin position="356"/>
        <end position="375"/>
    </location>
</feature>
<comment type="subcellular location">
    <subcellularLocation>
        <location evidence="1">Cell membrane</location>
        <topology evidence="1">Multi-pass membrane protein</topology>
    </subcellularLocation>
</comment>
<feature type="transmembrane region" description="Helical" evidence="9">
    <location>
        <begin position="252"/>
        <end position="269"/>
    </location>
</feature>
<feature type="transmembrane region" description="Helical" evidence="9">
    <location>
        <begin position="100"/>
        <end position="120"/>
    </location>
</feature>
<keyword evidence="3" id="KW-0813">Transport</keyword>
<comment type="similarity">
    <text evidence="2">Belongs to the major facilitator superfamily. EmrB family.</text>
</comment>
<evidence type="ECO:0000256" key="4">
    <source>
        <dbReference type="ARBA" id="ARBA00022475"/>
    </source>
</evidence>
<keyword evidence="6 9" id="KW-1133">Transmembrane helix</keyword>
<dbReference type="EMBL" id="JAGEOJ010000002">
    <property type="protein sequence ID" value="MBO2446289.1"/>
    <property type="molecule type" value="Genomic_DNA"/>
</dbReference>
<feature type="domain" description="Major facilitator superfamily (MFS) profile" evidence="10">
    <location>
        <begin position="35"/>
        <end position="507"/>
    </location>
</feature>
<feature type="transmembrane region" description="Helical" evidence="9">
    <location>
        <begin position="421"/>
        <end position="440"/>
    </location>
</feature>
<feature type="transmembrane region" description="Helical" evidence="9">
    <location>
        <begin position="290"/>
        <end position="311"/>
    </location>
</feature>
<dbReference type="Pfam" id="PF07690">
    <property type="entry name" value="MFS_1"/>
    <property type="match status" value="1"/>
</dbReference>
<evidence type="ECO:0000313" key="11">
    <source>
        <dbReference type="EMBL" id="MBO2446289.1"/>
    </source>
</evidence>
<dbReference type="SUPFAM" id="SSF103473">
    <property type="entry name" value="MFS general substrate transporter"/>
    <property type="match status" value="1"/>
</dbReference>
<evidence type="ECO:0000256" key="1">
    <source>
        <dbReference type="ARBA" id="ARBA00004651"/>
    </source>
</evidence>
<evidence type="ECO:0000256" key="7">
    <source>
        <dbReference type="ARBA" id="ARBA00023136"/>
    </source>
</evidence>
<dbReference type="GO" id="GO:0005886">
    <property type="term" value="C:plasma membrane"/>
    <property type="evidence" value="ECO:0007669"/>
    <property type="project" value="UniProtKB-SubCell"/>
</dbReference>
<dbReference type="PANTHER" id="PTHR42718">
    <property type="entry name" value="MAJOR FACILITATOR SUPERFAMILY MULTIDRUG TRANSPORTER MFSC"/>
    <property type="match status" value="1"/>
</dbReference>
<dbReference type="PANTHER" id="PTHR42718:SF9">
    <property type="entry name" value="MAJOR FACILITATOR SUPERFAMILY MULTIDRUG TRANSPORTER MFSC"/>
    <property type="match status" value="1"/>
</dbReference>
<dbReference type="RefSeq" id="WP_208253907.1">
    <property type="nucleotide sequence ID" value="NZ_JAGEOJ010000002.1"/>
</dbReference>
<dbReference type="Proteomes" id="UP000669179">
    <property type="component" value="Unassembled WGS sequence"/>
</dbReference>
<proteinExistence type="inferred from homology"/>
<evidence type="ECO:0000256" key="2">
    <source>
        <dbReference type="ARBA" id="ARBA00008537"/>
    </source>
</evidence>
<evidence type="ECO:0000256" key="3">
    <source>
        <dbReference type="ARBA" id="ARBA00022448"/>
    </source>
</evidence>
<keyword evidence="7 9" id="KW-0472">Membrane</keyword>
<dbReference type="CDD" id="cd17503">
    <property type="entry name" value="MFS_LmrB_MDR_like"/>
    <property type="match status" value="1"/>
</dbReference>
<dbReference type="InterPro" id="IPR011701">
    <property type="entry name" value="MFS"/>
</dbReference>
<feature type="transmembrane region" description="Helical" evidence="9">
    <location>
        <begin position="159"/>
        <end position="182"/>
    </location>
</feature>
<dbReference type="GO" id="GO:0022857">
    <property type="term" value="F:transmembrane transporter activity"/>
    <property type="evidence" value="ECO:0007669"/>
    <property type="project" value="InterPro"/>
</dbReference>
<reference evidence="11" key="1">
    <citation type="submission" date="2021-03" db="EMBL/GenBank/DDBJ databases">
        <authorList>
            <person name="Kanchanasin P."/>
            <person name="Saeng-In P."/>
            <person name="Phongsopitanun W."/>
            <person name="Yuki M."/>
            <person name="Kudo T."/>
            <person name="Ohkuma M."/>
            <person name="Tanasupawat S."/>
        </authorList>
    </citation>
    <scope>NUCLEOTIDE SEQUENCE</scope>
    <source>
        <strain evidence="11">GKU 128</strain>
    </source>
</reference>
<feature type="transmembrane region" description="Helical" evidence="9">
    <location>
        <begin position="485"/>
        <end position="502"/>
    </location>
</feature>
<dbReference type="InterPro" id="IPR036259">
    <property type="entry name" value="MFS_trans_sf"/>
</dbReference>
<dbReference type="PROSITE" id="PS50850">
    <property type="entry name" value="MFS"/>
    <property type="match status" value="1"/>
</dbReference>
<feature type="transmembrane region" description="Helical" evidence="9">
    <location>
        <begin position="73"/>
        <end position="93"/>
    </location>
</feature>
<feature type="compositionally biased region" description="Polar residues" evidence="8">
    <location>
        <begin position="1"/>
        <end position="13"/>
    </location>
</feature>
<dbReference type="AlphaFoldDB" id="A0A939T388"/>
<dbReference type="InterPro" id="IPR004638">
    <property type="entry name" value="EmrB-like"/>
</dbReference>
<protein>
    <submittedName>
        <fullName evidence="11">DHA2 family efflux MFS transporter permease subunit</fullName>
    </submittedName>
</protein>
<evidence type="ECO:0000313" key="12">
    <source>
        <dbReference type="Proteomes" id="UP000669179"/>
    </source>
</evidence>
<evidence type="ECO:0000256" key="6">
    <source>
        <dbReference type="ARBA" id="ARBA00022989"/>
    </source>
</evidence>
<feature type="transmembrane region" description="Helical" evidence="9">
    <location>
        <begin position="188"/>
        <end position="208"/>
    </location>
</feature>
<feature type="transmembrane region" description="Helical" evidence="9">
    <location>
        <begin position="220"/>
        <end position="240"/>
    </location>
</feature>
<evidence type="ECO:0000256" key="8">
    <source>
        <dbReference type="SAM" id="MobiDB-lite"/>
    </source>
</evidence>
<name>A0A939T388_9ACTN</name>
<feature type="region of interest" description="Disordered" evidence="8">
    <location>
        <begin position="1"/>
        <end position="25"/>
    </location>
</feature>
<evidence type="ECO:0000256" key="5">
    <source>
        <dbReference type="ARBA" id="ARBA00022692"/>
    </source>
</evidence>
<dbReference type="InterPro" id="IPR020846">
    <property type="entry name" value="MFS_dom"/>
</dbReference>